<protein>
    <recommendedName>
        <fullName evidence="4">NHL repeat containing protein</fullName>
    </recommendedName>
</protein>
<dbReference type="Gene3D" id="2.120.10.30">
    <property type="entry name" value="TolB, C-terminal domain"/>
    <property type="match status" value="1"/>
</dbReference>
<dbReference type="SUPFAM" id="SSF101898">
    <property type="entry name" value="NHL repeat"/>
    <property type="match status" value="1"/>
</dbReference>
<sequence length="556" mass="62300">MVVLCTALCLLGYLWANQLRLDVPGYGSLRPQGEMMTVRFGRQLIWLDAAGREQRHLDLADVGLVPTGDHAFFANGDLLLYHRPERARLSYWLARYLRLRKQSERAPRVGEGFYRCELPALACEPFGRGLPALDSAFHLALAADDTLFVADTPGFYIYRLAAGADQPERTGDGMLRFPNQIRLSEEGLWVADTNNRRLLLLESDGRAFGQVIREVSLRPQGALRWPHQFAAEGDGWLVNLADDRMRDGRIYRFSAAGEVVDSVAADLLVDPLVFELWNDLLWVVDAQSQHLSRMDVHGALLAETGSASLTSLELQAQHQRTRYLWLGRLFLAGMVLSLLAGFAAAWLLEREQTRAQFAGWSGRALAPLVAAKPAPIPSGQVHWLENRLKRRLRWQVPLILLVVAALAYALLRVLLLDGPWQLRVQMLVLALYAVLSLWLMMRDLLAAAQQRVGVSDEWLFLEAQGRQCRVALDQVHYSRSHLVTPELVVFLGQPGHAVFDRAGVESVLFPRLKGASPCSPWAVWKALWHTRHPQAVLLLVLVPATVGLMLSLRLLA</sequence>
<dbReference type="Proteomes" id="UP000243451">
    <property type="component" value="Unassembled WGS sequence"/>
</dbReference>
<reference evidence="2 3" key="1">
    <citation type="submission" date="2018-01" db="EMBL/GenBank/DDBJ databases">
        <title>Draft genome of the type strain Pseudomonas oceani DSM 100277 isolated from the deep water in Okinawa trough, northwestern Pacific Ocean.</title>
        <authorList>
            <person name="Gomila M."/>
            <person name="Mulet M."/>
            <person name="Garcia-Valdes E."/>
            <person name="Lalucat J."/>
        </authorList>
    </citation>
    <scope>NUCLEOTIDE SEQUENCE [LARGE SCALE GENOMIC DNA]</scope>
    <source>
        <strain evidence="2 3">DSM 100277</strain>
    </source>
</reference>
<feature type="transmembrane region" description="Helical" evidence="1">
    <location>
        <begin position="323"/>
        <end position="348"/>
    </location>
</feature>
<feature type="transmembrane region" description="Helical" evidence="1">
    <location>
        <begin position="396"/>
        <end position="416"/>
    </location>
</feature>
<evidence type="ECO:0000313" key="2">
    <source>
        <dbReference type="EMBL" id="POB01854.1"/>
    </source>
</evidence>
<evidence type="ECO:0000256" key="1">
    <source>
        <dbReference type="SAM" id="Phobius"/>
    </source>
</evidence>
<name>A0A2P4ES92_9GAMM</name>
<organism evidence="2 3">
    <name type="scientific">Halopseudomonas oceani</name>
    <dbReference type="NCBI Taxonomy" id="1708783"/>
    <lineage>
        <taxon>Bacteria</taxon>
        <taxon>Pseudomonadati</taxon>
        <taxon>Pseudomonadota</taxon>
        <taxon>Gammaproteobacteria</taxon>
        <taxon>Pseudomonadales</taxon>
        <taxon>Pseudomonadaceae</taxon>
        <taxon>Halopseudomonas</taxon>
    </lineage>
</organism>
<dbReference type="InterPro" id="IPR011042">
    <property type="entry name" value="6-blade_b-propeller_TolB-like"/>
</dbReference>
<keyword evidence="1" id="KW-0812">Transmembrane</keyword>
<dbReference type="EMBL" id="PPSK01000017">
    <property type="protein sequence ID" value="POB01854.1"/>
    <property type="molecule type" value="Genomic_DNA"/>
</dbReference>
<proteinExistence type="predicted"/>
<feature type="transmembrane region" description="Helical" evidence="1">
    <location>
        <begin position="422"/>
        <end position="441"/>
    </location>
</feature>
<feature type="transmembrane region" description="Helical" evidence="1">
    <location>
        <begin position="535"/>
        <end position="555"/>
    </location>
</feature>
<keyword evidence="3" id="KW-1185">Reference proteome</keyword>
<gene>
    <name evidence="2" type="ORF">C1949_15170</name>
</gene>
<keyword evidence="1" id="KW-0472">Membrane</keyword>
<keyword evidence="1" id="KW-1133">Transmembrane helix</keyword>
<comment type="caution">
    <text evidence="2">The sequence shown here is derived from an EMBL/GenBank/DDBJ whole genome shotgun (WGS) entry which is preliminary data.</text>
</comment>
<accession>A0A2P4ES92</accession>
<evidence type="ECO:0008006" key="4">
    <source>
        <dbReference type="Google" id="ProtNLM"/>
    </source>
</evidence>
<dbReference type="AlphaFoldDB" id="A0A2P4ES92"/>
<evidence type="ECO:0000313" key="3">
    <source>
        <dbReference type="Proteomes" id="UP000243451"/>
    </source>
</evidence>